<evidence type="ECO:0000256" key="2">
    <source>
        <dbReference type="ARBA" id="ARBA00022692"/>
    </source>
</evidence>
<feature type="transmembrane region" description="Helical" evidence="5">
    <location>
        <begin position="289"/>
        <end position="310"/>
    </location>
</feature>
<evidence type="ECO:0000256" key="4">
    <source>
        <dbReference type="ARBA" id="ARBA00023136"/>
    </source>
</evidence>
<feature type="transmembrane region" description="Helical" evidence="5">
    <location>
        <begin position="262"/>
        <end position="283"/>
    </location>
</feature>
<dbReference type="Proteomes" id="UP000292120">
    <property type="component" value="Unassembled WGS sequence"/>
</dbReference>
<comment type="subcellular location">
    <subcellularLocation>
        <location evidence="1">Membrane</location>
        <topology evidence="1">Multi-pass membrane protein</topology>
    </subcellularLocation>
</comment>
<keyword evidence="3 5" id="KW-1133">Transmembrane helix</keyword>
<dbReference type="OrthoDB" id="8565703at2"/>
<organism evidence="6 7">
    <name type="scientific">Aquabacterium lacunae</name>
    <dbReference type="NCBI Taxonomy" id="2528630"/>
    <lineage>
        <taxon>Bacteria</taxon>
        <taxon>Pseudomonadati</taxon>
        <taxon>Pseudomonadota</taxon>
        <taxon>Betaproteobacteria</taxon>
        <taxon>Burkholderiales</taxon>
        <taxon>Aquabacterium</taxon>
    </lineage>
</organism>
<feature type="transmembrane region" description="Helical" evidence="5">
    <location>
        <begin position="113"/>
        <end position="140"/>
    </location>
</feature>
<keyword evidence="7" id="KW-1185">Reference proteome</keyword>
<keyword evidence="4 5" id="KW-0472">Membrane</keyword>
<reference evidence="6 7" key="1">
    <citation type="submission" date="2019-02" db="EMBL/GenBank/DDBJ databases">
        <title>Aquabacterium sp. strain KMB7.</title>
        <authorList>
            <person name="Chen W.-M."/>
        </authorList>
    </citation>
    <scope>NUCLEOTIDE SEQUENCE [LARGE SCALE GENOMIC DNA]</scope>
    <source>
        <strain evidence="6 7">KMB7</strain>
    </source>
</reference>
<evidence type="ECO:0000313" key="7">
    <source>
        <dbReference type="Proteomes" id="UP000292120"/>
    </source>
</evidence>
<name>A0A4Q9H0D8_9BURK</name>
<proteinExistence type="predicted"/>
<evidence type="ECO:0000256" key="1">
    <source>
        <dbReference type="ARBA" id="ARBA00004141"/>
    </source>
</evidence>
<keyword evidence="2 5" id="KW-0812">Transmembrane</keyword>
<sequence length="325" mass="34186">MSNTHLPPDRLASAADLRQTASTAAAHAGHQAVGLGQAFWRALWSCLHPQVIWAVSWPMALSLLVFCGLAVWGWAPWVRALEGVLAGQEGQAFQGVLAWLGLPPVDAQGVAHVLAPLLLTLLAVPVLVLAALLTVSAFLVPTLSRWVVQRQGLQLAPRAPAPWWRTLWRSGVITVQALGLLVLSFPLWWVPVLGTLVPALVWGWLASRALSDEVLADHASDTEAAALRRAHGTPLLLLGLLATTLGAAPSHLLVIGAVTAGLLAGLAGGAWLGPAGALFAVGAPVLVGLFVWFYILLFAFSALCFAHYLLPRLAALQSSGPTVEA</sequence>
<comment type="caution">
    <text evidence="6">The sequence shown here is derived from an EMBL/GenBank/DDBJ whole genome shotgun (WGS) entry which is preliminary data.</text>
</comment>
<feature type="transmembrane region" description="Helical" evidence="5">
    <location>
        <begin position="178"/>
        <end position="205"/>
    </location>
</feature>
<feature type="transmembrane region" description="Helical" evidence="5">
    <location>
        <begin position="51"/>
        <end position="75"/>
    </location>
</feature>
<dbReference type="AlphaFoldDB" id="A0A4Q9H0D8"/>
<gene>
    <name evidence="6" type="ORF">EYS42_05370</name>
</gene>
<dbReference type="InterPro" id="IPR059112">
    <property type="entry name" value="CysZ/EI24"/>
</dbReference>
<dbReference type="EMBL" id="SIXI01000002">
    <property type="protein sequence ID" value="TBO32612.1"/>
    <property type="molecule type" value="Genomic_DNA"/>
</dbReference>
<dbReference type="Pfam" id="PF07264">
    <property type="entry name" value="EI24"/>
    <property type="match status" value="1"/>
</dbReference>
<accession>A0A4Q9H0D8</accession>
<protein>
    <submittedName>
        <fullName evidence="6">EI24 domain-containing protein</fullName>
    </submittedName>
</protein>
<dbReference type="RefSeq" id="WP_130966825.1">
    <property type="nucleotide sequence ID" value="NZ_SIXI01000002.1"/>
</dbReference>
<evidence type="ECO:0000313" key="6">
    <source>
        <dbReference type="EMBL" id="TBO32612.1"/>
    </source>
</evidence>
<evidence type="ECO:0000256" key="5">
    <source>
        <dbReference type="SAM" id="Phobius"/>
    </source>
</evidence>
<feature type="transmembrane region" description="Helical" evidence="5">
    <location>
        <begin position="235"/>
        <end position="255"/>
    </location>
</feature>
<evidence type="ECO:0000256" key="3">
    <source>
        <dbReference type="ARBA" id="ARBA00022989"/>
    </source>
</evidence>